<gene>
    <name evidence="1" type="ORF">PROFUN_12256</name>
</gene>
<comment type="caution">
    <text evidence="1">The sequence shown here is derived from an EMBL/GenBank/DDBJ whole genome shotgun (WGS) entry which is preliminary data.</text>
</comment>
<dbReference type="GO" id="GO:0003697">
    <property type="term" value="F:single-stranded DNA binding"/>
    <property type="evidence" value="ECO:0007669"/>
    <property type="project" value="TreeGrafter"/>
</dbReference>
<dbReference type="GO" id="GO:0097196">
    <property type="term" value="C:Shu complex"/>
    <property type="evidence" value="ECO:0007669"/>
    <property type="project" value="TreeGrafter"/>
</dbReference>
<protein>
    <submittedName>
        <fullName evidence="1">Uncharacterized protein</fullName>
    </submittedName>
</protein>
<dbReference type="EMBL" id="MDYQ01000161">
    <property type="protein sequence ID" value="PRP80102.1"/>
    <property type="molecule type" value="Genomic_DNA"/>
</dbReference>
<dbReference type="PANTHER" id="PTHR28653">
    <property type="match status" value="1"/>
</dbReference>
<keyword evidence="2" id="KW-1185">Reference proteome</keyword>
<proteinExistence type="predicted"/>
<organism evidence="1 2">
    <name type="scientific">Planoprotostelium fungivorum</name>
    <dbReference type="NCBI Taxonomy" id="1890364"/>
    <lineage>
        <taxon>Eukaryota</taxon>
        <taxon>Amoebozoa</taxon>
        <taxon>Evosea</taxon>
        <taxon>Variosea</taxon>
        <taxon>Cavosteliida</taxon>
        <taxon>Cavosteliaceae</taxon>
        <taxon>Planoprotostelium</taxon>
    </lineage>
</organism>
<evidence type="ECO:0000313" key="1">
    <source>
        <dbReference type="EMBL" id="PRP80102.1"/>
    </source>
</evidence>
<dbReference type="GO" id="GO:0000724">
    <property type="term" value="P:double-strand break repair via homologous recombination"/>
    <property type="evidence" value="ECO:0007669"/>
    <property type="project" value="TreeGrafter"/>
</dbReference>
<dbReference type="InParanoid" id="A0A2P6N827"/>
<name>A0A2P6N827_9EUKA</name>
<accession>A0A2P6N827</accession>
<reference evidence="1 2" key="1">
    <citation type="journal article" date="2018" name="Genome Biol. Evol.">
        <title>Multiple Roots of Fruiting Body Formation in Amoebozoa.</title>
        <authorList>
            <person name="Hillmann F."/>
            <person name="Forbes G."/>
            <person name="Novohradska S."/>
            <person name="Ferling I."/>
            <person name="Riege K."/>
            <person name="Groth M."/>
            <person name="Westermann M."/>
            <person name="Marz M."/>
            <person name="Spaller T."/>
            <person name="Winckler T."/>
            <person name="Schaap P."/>
            <person name="Glockner G."/>
        </authorList>
    </citation>
    <scope>NUCLEOTIDE SEQUENCE [LARGE SCALE GENOMIC DNA]</scope>
    <source>
        <strain evidence="1 2">Jena</strain>
    </source>
</reference>
<dbReference type="Proteomes" id="UP000241769">
    <property type="component" value="Unassembled WGS sequence"/>
</dbReference>
<dbReference type="AlphaFoldDB" id="A0A2P6N827"/>
<dbReference type="PANTHER" id="PTHR28653:SF1">
    <property type="entry name" value="ATPASE SWSAP1"/>
    <property type="match status" value="1"/>
</dbReference>
<evidence type="ECO:0000313" key="2">
    <source>
        <dbReference type="Proteomes" id="UP000241769"/>
    </source>
</evidence>
<sequence length="145" mass="16357">MSIELHRFFVQNADALKGGDETVNRLQEQCSITNCSSAFLVGQKRSCLTSFVLHYAMTYGMEDREVLFFARKGLQNIEFAFPAGEDSFTKAAMKRVKIKYVEDCTSMIHTLAHVHLLKRKPELIIVDDFRGMVGCVTADVSKVDV</sequence>